<dbReference type="GO" id="GO:0004563">
    <property type="term" value="F:beta-N-acetylhexosaminidase activity"/>
    <property type="evidence" value="ECO:0007669"/>
    <property type="project" value="UniProtKB-EC"/>
</dbReference>
<dbReference type="SUPFAM" id="SSF55545">
    <property type="entry name" value="beta-N-acetylhexosaminidase-like domain"/>
    <property type="match status" value="1"/>
</dbReference>
<accession>A0A1I4DZX8</accession>
<evidence type="ECO:0000313" key="12">
    <source>
        <dbReference type="Proteomes" id="UP000323300"/>
    </source>
</evidence>
<dbReference type="InterPro" id="IPR029018">
    <property type="entry name" value="Hex-like_dom2"/>
</dbReference>
<dbReference type="InterPro" id="IPR015883">
    <property type="entry name" value="Glyco_hydro_20_cat"/>
</dbReference>
<dbReference type="PANTHER" id="PTHR22600">
    <property type="entry name" value="BETA-HEXOSAMINIDASE"/>
    <property type="match status" value="1"/>
</dbReference>
<keyword evidence="4" id="KW-0378">Hydrolase</keyword>
<dbReference type="RefSeq" id="WP_149762887.1">
    <property type="nucleotide sequence ID" value="NZ_BSPE01000023.1"/>
</dbReference>
<dbReference type="InterPro" id="IPR017853">
    <property type="entry name" value="GH"/>
</dbReference>
<dbReference type="Pfam" id="PF02838">
    <property type="entry name" value="Glyco_hydro_20b"/>
    <property type="match status" value="1"/>
</dbReference>
<evidence type="ECO:0000256" key="3">
    <source>
        <dbReference type="ARBA" id="ARBA00012663"/>
    </source>
</evidence>
<name>A0A1I4DZX8_9HYPH</name>
<keyword evidence="12" id="KW-1185">Reference proteome</keyword>
<dbReference type="Pfam" id="PF00728">
    <property type="entry name" value="Glyco_hydro_20"/>
    <property type="match status" value="1"/>
</dbReference>
<dbReference type="Proteomes" id="UP000323300">
    <property type="component" value="Unassembled WGS sequence"/>
</dbReference>
<keyword evidence="5" id="KW-0326">Glycosidase</keyword>
<evidence type="ECO:0000256" key="6">
    <source>
        <dbReference type="ARBA" id="ARBA00030512"/>
    </source>
</evidence>
<reference evidence="11 12" key="1">
    <citation type="submission" date="2016-10" db="EMBL/GenBank/DDBJ databases">
        <authorList>
            <person name="Varghese N."/>
            <person name="Submissions S."/>
        </authorList>
    </citation>
    <scope>NUCLEOTIDE SEQUENCE [LARGE SCALE GENOMIC DNA]</scope>
    <source>
        <strain evidence="11 12">DSM 21822</strain>
    </source>
</reference>
<dbReference type="EMBL" id="FOSL01000021">
    <property type="protein sequence ID" value="SFK99148.1"/>
    <property type="molecule type" value="Genomic_DNA"/>
</dbReference>
<organism evidence="11 12">
    <name type="scientific">Neomesorhizobium albiziae</name>
    <dbReference type="NCBI Taxonomy" id="335020"/>
    <lineage>
        <taxon>Bacteria</taxon>
        <taxon>Pseudomonadati</taxon>
        <taxon>Pseudomonadota</taxon>
        <taxon>Alphaproteobacteria</taxon>
        <taxon>Hyphomicrobiales</taxon>
        <taxon>Phyllobacteriaceae</taxon>
        <taxon>Neomesorhizobium</taxon>
    </lineage>
</organism>
<dbReference type="EC" id="3.2.1.52" evidence="3"/>
<dbReference type="InterPro" id="IPR015882">
    <property type="entry name" value="HEX_bac_N"/>
</dbReference>
<evidence type="ECO:0000256" key="7">
    <source>
        <dbReference type="ARBA" id="ARBA00033000"/>
    </source>
</evidence>
<dbReference type="GO" id="GO:0030203">
    <property type="term" value="P:glycosaminoglycan metabolic process"/>
    <property type="evidence" value="ECO:0007669"/>
    <property type="project" value="TreeGrafter"/>
</dbReference>
<protein>
    <recommendedName>
        <fullName evidence="3">beta-N-acetylhexosaminidase</fullName>
        <ecNumber evidence="3">3.2.1.52</ecNumber>
    </recommendedName>
    <alternativeName>
        <fullName evidence="6">Beta-N-acetylhexosaminidase</fullName>
    </alternativeName>
    <alternativeName>
        <fullName evidence="7">N-acetyl-beta-glucosaminidase</fullName>
    </alternativeName>
</protein>
<comment type="similarity">
    <text evidence="2">Belongs to the glycosyl hydrolase 20 family.</text>
</comment>
<evidence type="ECO:0000259" key="10">
    <source>
        <dbReference type="Pfam" id="PF02838"/>
    </source>
</evidence>
<dbReference type="OrthoDB" id="9763537at2"/>
<evidence type="ECO:0000256" key="4">
    <source>
        <dbReference type="ARBA" id="ARBA00022801"/>
    </source>
</evidence>
<sequence>MTQSTRVPFTLQTNWIPASDGQALAYTLTLTNHSGKPIENFRLFVSGPARIDPAATVEGGKLAMRLSNHSGFAPDAGFMLAPGSSWKLTARGLSYPLRHWSDGANTAYVELADGSVAPVSISPTQAKGDNAPLKKGAAVFPVPATAPVTVSIVPWPKKVAVGAGQPVPEGLDLRAEGGPAEKAAAAFADLVGHLFPAEGILRPSAENGFPVAFEVSPMLAHAGYSLTFARDRVTVRAALETGFLYGLITLGQILRGAKKHKGIFVFPASGSIEDEPQSGWRGCHLDVSRQFYSSAEVSQLLRVMAWNKLNRFHWHLSDDEGWRVEIDAFPELTQIGAWRGHGLPLPPLLGSGPQKWGGYYSKAAIREIVALGQNLGIETVPEIDIPGHCYAVLHSLPQLRDPGETGEYASVQGFPNNCLNPAHETTYTFLEKVIDELVELFPFKTIHVGADEVPLGAWSGSPLALAMLEKLAGKKAADEHAKRNNQVTNLHGADEIEGSGTAILQAEFLRRVQTYIASKGCVTGGWEEAAHGNVIDKGKTYLVGWRNVAVSAALAGEGYDIVVSPGQRYYLDMANGVAWSEPGAGWAGWSGPRETYDFDPVEGWTDEQKKHFMGVQACIWSESMTDRAIFDRLVFPRLSAVAETGWTKSDAKSWGRFSALVGLMPILYGNWATEG</sequence>
<dbReference type="PANTHER" id="PTHR22600:SF57">
    <property type="entry name" value="BETA-N-ACETYLHEXOSAMINIDASE"/>
    <property type="match status" value="1"/>
</dbReference>
<dbReference type="CDD" id="cd06563">
    <property type="entry name" value="GH20_chitobiase-like"/>
    <property type="match status" value="1"/>
</dbReference>
<dbReference type="GO" id="GO:0005975">
    <property type="term" value="P:carbohydrate metabolic process"/>
    <property type="evidence" value="ECO:0007669"/>
    <property type="project" value="InterPro"/>
</dbReference>
<feature type="domain" description="Glycoside hydrolase family 20 catalytic" evidence="9">
    <location>
        <begin position="280"/>
        <end position="648"/>
    </location>
</feature>
<dbReference type="PRINTS" id="PR00738">
    <property type="entry name" value="GLHYDRLASE20"/>
</dbReference>
<evidence type="ECO:0000259" key="9">
    <source>
        <dbReference type="Pfam" id="PF00728"/>
    </source>
</evidence>
<dbReference type="GO" id="GO:0016020">
    <property type="term" value="C:membrane"/>
    <property type="evidence" value="ECO:0007669"/>
    <property type="project" value="TreeGrafter"/>
</dbReference>
<feature type="domain" description="Beta-hexosaminidase bacterial type N-terminal" evidence="10">
    <location>
        <begin position="150"/>
        <end position="274"/>
    </location>
</feature>
<comment type="catalytic activity">
    <reaction evidence="1">
        <text>Hydrolysis of terminal non-reducing N-acetyl-D-hexosamine residues in N-acetyl-beta-D-hexosaminides.</text>
        <dbReference type="EC" id="3.2.1.52"/>
    </reaction>
</comment>
<evidence type="ECO:0000256" key="8">
    <source>
        <dbReference type="PIRSR" id="PIRSR625705-1"/>
    </source>
</evidence>
<proteinExistence type="inferred from homology"/>
<evidence type="ECO:0000256" key="5">
    <source>
        <dbReference type="ARBA" id="ARBA00023295"/>
    </source>
</evidence>
<dbReference type="AlphaFoldDB" id="A0A1I4DZX8"/>
<gene>
    <name evidence="11" type="ORF">SAMN04488498_12155</name>
</gene>
<dbReference type="InterPro" id="IPR025705">
    <property type="entry name" value="Beta_hexosaminidase_sua/sub"/>
</dbReference>
<evidence type="ECO:0000256" key="2">
    <source>
        <dbReference type="ARBA" id="ARBA00006285"/>
    </source>
</evidence>
<feature type="active site" description="Proton donor" evidence="8">
    <location>
        <position position="452"/>
    </location>
</feature>
<evidence type="ECO:0000313" key="11">
    <source>
        <dbReference type="EMBL" id="SFK99148.1"/>
    </source>
</evidence>
<evidence type="ECO:0000256" key="1">
    <source>
        <dbReference type="ARBA" id="ARBA00001231"/>
    </source>
</evidence>
<dbReference type="Gene3D" id="3.30.379.10">
    <property type="entry name" value="Chitobiase/beta-hexosaminidase domain 2-like"/>
    <property type="match status" value="1"/>
</dbReference>
<dbReference type="SUPFAM" id="SSF51445">
    <property type="entry name" value="(Trans)glycosidases"/>
    <property type="match status" value="1"/>
</dbReference>
<dbReference type="Gene3D" id="3.20.20.80">
    <property type="entry name" value="Glycosidases"/>
    <property type="match status" value="1"/>
</dbReference>